<dbReference type="CDD" id="cd00316">
    <property type="entry name" value="Oxidoreductase_nitrogenase"/>
    <property type="match status" value="1"/>
</dbReference>
<dbReference type="Proteomes" id="UP000009229">
    <property type="component" value="Chromosome"/>
</dbReference>
<evidence type="ECO:0000313" key="3">
    <source>
        <dbReference type="Proteomes" id="UP000009229"/>
    </source>
</evidence>
<dbReference type="AlphaFoldDB" id="A0AAU8PJ23"/>
<organism evidence="2 3">
    <name type="scientific">Desulfofundulus kuznetsovii (strain DSM 6115 / VKM B-1805 / 17)</name>
    <name type="common">Desulfotomaculum kuznetsovii</name>
    <dbReference type="NCBI Taxonomy" id="760568"/>
    <lineage>
        <taxon>Bacteria</taxon>
        <taxon>Bacillati</taxon>
        <taxon>Bacillota</taxon>
        <taxon>Clostridia</taxon>
        <taxon>Eubacteriales</taxon>
        <taxon>Peptococcaceae</taxon>
        <taxon>Desulfofundulus</taxon>
    </lineage>
</organism>
<proteinExistence type="predicted"/>
<dbReference type="GO" id="GO:0016491">
    <property type="term" value="F:oxidoreductase activity"/>
    <property type="evidence" value="ECO:0007669"/>
    <property type="project" value="InterPro"/>
</dbReference>
<reference evidence="3" key="1">
    <citation type="submission" date="2011-05" db="EMBL/GenBank/DDBJ databases">
        <title>Complete sequence of Desulfotomaculum kuznetsovii DSM 6115.</title>
        <authorList>
            <person name="Lucas S."/>
            <person name="Han J."/>
            <person name="Lapidus A."/>
            <person name="Cheng J.-F."/>
            <person name="Goodwin L."/>
            <person name="Pitluck S."/>
            <person name="Peters L."/>
            <person name="Mikhailova N."/>
            <person name="Lu M."/>
            <person name="Saunders E."/>
            <person name="Han C."/>
            <person name="Tapia R."/>
            <person name="Land M."/>
            <person name="Hauser L."/>
            <person name="Kyrpides N."/>
            <person name="Ivanova N."/>
            <person name="Pagani I."/>
            <person name="Nazina T."/>
            <person name="Ivanova A."/>
            <person name="Parshina S."/>
            <person name="Kuever J."/>
            <person name="Muyzer G."/>
            <person name="Plugge C."/>
            <person name="Stams A."/>
            <person name="Woyke T."/>
        </authorList>
    </citation>
    <scope>NUCLEOTIDE SEQUENCE [LARGE SCALE GENOMIC DNA]</scope>
    <source>
        <strain evidence="3">DSM 6115 / VKM B-1805 / 17</strain>
    </source>
</reference>
<dbReference type="InterPro" id="IPR000510">
    <property type="entry name" value="Nase/OxRdtase_comp1"/>
</dbReference>
<dbReference type="Pfam" id="PF00148">
    <property type="entry name" value="Oxidored_nitro"/>
    <property type="match status" value="1"/>
</dbReference>
<sequence>MDLVWKSAPVPSDYFGVLWALAGIKNALILEHGATGTAFYNTVSFGIMNKQSPKGIIFTTGLDEDDVVMGREDKIIQAARELDELYKPDIISLVATAVTSVIGLDLYGIIEELQPEVNAKLLAFPGGGFRGDYTQGIKEVFRVLVNEVVIEPAEKNTRAVNIIGPTIDTFNHPSDYAELKRLLGLLNLEVSTVFTANTDVQQIKNLSSAALNIVTRDIGLEAAELLEERFGTPYHYGLPFGLKGTVAWLEQVAQKLGLAIEQKEIAAELKKYGYTLAELTSWWQRYEHLKVAISCPYDYALGLARFVREEWGLD</sequence>
<feature type="domain" description="Nitrogenase/oxidoreductase component 1" evidence="1">
    <location>
        <begin position="13"/>
        <end position="312"/>
    </location>
</feature>
<dbReference type="EMBL" id="CP002770">
    <property type="protein sequence ID" value="AEG15742.1"/>
    <property type="molecule type" value="Genomic_DNA"/>
</dbReference>
<name>A0AAU8PJ23_DESK7</name>
<accession>A0AAU8PJ23</accession>
<dbReference type="RefSeq" id="WP_013823256.1">
    <property type="nucleotide sequence ID" value="NC_015573.1"/>
</dbReference>
<protein>
    <submittedName>
        <fullName evidence="2">Oxidoreductase/nitrogenase component 1</fullName>
    </submittedName>
</protein>
<dbReference type="KEGG" id="dku:Desku_2203"/>
<evidence type="ECO:0000259" key="1">
    <source>
        <dbReference type="Pfam" id="PF00148"/>
    </source>
</evidence>
<dbReference type="InterPro" id="IPR049939">
    <property type="entry name" value="NifE-like"/>
</dbReference>
<evidence type="ECO:0000313" key="2">
    <source>
        <dbReference type="EMBL" id="AEG15742.1"/>
    </source>
</evidence>
<dbReference type="PANTHER" id="PTHR42956">
    <property type="entry name" value="NITROGENASE IRON-MOLYBDENUM COFACTOR BIOSYNTHESIS PROTEIN NIFE"/>
    <property type="match status" value="1"/>
</dbReference>
<dbReference type="Gene3D" id="3.40.50.1980">
    <property type="entry name" value="Nitrogenase molybdenum iron protein domain"/>
    <property type="match status" value="2"/>
</dbReference>
<dbReference type="PANTHER" id="PTHR42956:SF1">
    <property type="entry name" value="NITROGENASE IRON-MOLYBDENUM COFACTOR BIOSYNTHESIS PROTEIN NIFE"/>
    <property type="match status" value="1"/>
</dbReference>
<gene>
    <name evidence="2" type="ordered locus">Desku_2203</name>
</gene>
<keyword evidence="3" id="KW-1185">Reference proteome</keyword>
<dbReference type="SUPFAM" id="SSF53807">
    <property type="entry name" value="Helical backbone' metal receptor"/>
    <property type="match status" value="1"/>
</dbReference>